<dbReference type="AlphaFoldDB" id="A0AA39JKR1"/>
<dbReference type="EMBL" id="JAUEPT010000020">
    <property type="protein sequence ID" value="KAK0444027.1"/>
    <property type="molecule type" value="Genomic_DNA"/>
</dbReference>
<evidence type="ECO:0000313" key="2">
    <source>
        <dbReference type="EMBL" id="KAK0444027.1"/>
    </source>
</evidence>
<gene>
    <name evidence="2" type="ORF">EV421DRAFT_1735316</name>
</gene>
<evidence type="ECO:0000313" key="3">
    <source>
        <dbReference type="Proteomes" id="UP001175226"/>
    </source>
</evidence>
<evidence type="ECO:0000256" key="1">
    <source>
        <dbReference type="SAM" id="MobiDB-lite"/>
    </source>
</evidence>
<feature type="compositionally biased region" description="Polar residues" evidence="1">
    <location>
        <begin position="185"/>
        <end position="197"/>
    </location>
</feature>
<feature type="compositionally biased region" description="Polar residues" evidence="1">
    <location>
        <begin position="12"/>
        <end position="21"/>
    </location>
</feature>
<keyword evidence="3" id="KW-1185">Reference proteome</keyword>
<feature type="region of interest" description="Disordered" evidence="1">
    <location>
        <begin position="1"/>
        <end position="31"/>
    </location>
</feature>
<reference evidence="2" key="1">
    <citation type="submission" date="2023-06" db="EMBL/GenBank/DDBJ databases">
        <authorList>
            <consortium name="Lawrence Berkeley National Laboratory"/>
            <person name="Ahrendt S."/>
            <person name="Sahu N."/>
            <person name="Indic B."/>
            <person name="Wong-Bajracharya J."/>
            <person name="Merenyi Z."/>
            <person name="Ke H.-M."/>
            <person name="Monk M."/>
            <person name="Kocsube S."/>
            <person name="Drula E."/>
            <person name="Lipzen A."/>
            <person name="Balint B."/>
            <person name="Henrissat B."/>
            <person name="Andreopoulos B."/>
            <person name="Martin F.M."/>
            <person name="Harder C.B."/>
            <person name="Rigling D."/>
            <person name="Ford K.L."/>
            <person name="Foster G.D."/>
            <person name="Pangilinan J."/>
            <person name="Papanicolaou A."/>
            <person name="Barry K."/>
            <person name="LaButti K."/>
            <person name="Viragh M."/>
            <person name="Koriabine M."/>
            <person name="Yan M."/>
            <person name="Riley R."/>
            <person name="Champramary S."/>
            <person name="Plett K.L."/>
            <person name="Tsai I.J."/>
            <person name="Slot J."/>
            <person name="Sipos G."/>
            <person name="Plett J."/>
            <person name="Nagy L.G."/>
            <person name="Grigoriev I.V."/>
        </authorList>
    </citation>
    <scope>NUCLEOTIDE SEQUENCE</scope>
    <source>
        <strain evidence="2">FPL87.14</strain>
    </source>
</reference>
<protein>
    <submittedName>
        <fullName evidence="2">Uncharacterized protein</fullName>
    </submittedName>
</protein>
<feature type="region of interest" description="Disordered" evidence="1">
    <location>
        <begin position="257"/>
        <end position="278"/>
    </location>
</feature>
<dbReference type="Proteomes" id="UP001175226">
    <property type="component" value="Unassembled WGS sequence"/>
</dbReference>
<comment type="caution">
    <text evidence="2">The sequence shown here is derived from an EMBL/GenBank/DDBJ whole genome shotgun (WGS) entry which is preliminary data.</text>
</comment>
<accession>A0AA39JKR1</accession>
<sequence>MTSPPGVEPDNLSASCPTGSTRAGGGRQSNHIRKITHPEVGYVVFIFEKRPERTVPSTLYLRTPRSDRRGIVRVGTGIGNEPATIHVHLYATTLGNGRYQNKKQGRGPALGSENVGYERAKSADREWTIRSKGYAYICYYGRQLCLFPKRLADVYEHAKHIIDILPLGPAEVFSSPVTEVPHQAGPSTITHTGSSAPNIIGPRPERVQRHDSFKARRCPFKIGNGHANGSTKRNMYPQKPGPSMIEEDKRLQKGRNRVSSPSAHLRHAKHETAQNKARRRKDCFVPSFIKDHYTNRTCAPTLVSLDCKVDGMFTSGTKYIKAAGEGGPRVCGRNNNKRRTGTESNPVHHADPLGYMRVYMEWRGWRQHECAILGDVDEHPCMYGKTLQSQGQRPTTSRGKGEQHCISLLRKVSSATKELRAAIIRESRAHCRKEGEKDRITAYISPHTNRTYRGRAPTPPMMWWLEETKRESCIGPLKSASDGSKSEMGGMPRHTKHSSSCVANNIPRLAASGCQKDSNLVHYAYPIGYDGLAGKTIIGAKFPHQRPIKTKGSLLWTVCLNGTRTASLEVEAGPCTFLSRERTCWVGRKHEVCTIRIQIARMDPMPSSRTQNPIA</sequence>
<proteinExistence type="predicted"/>
<organism evidence="2 3">
    <name type="scientific">Armillaria borealis</name>
    <dbReference type="NCBI Taxonomy" id="47425"/>
    <lineage>
        <taxon>Eukaryota</taxon>
        <taxon>Fungi</taxon>
        <taxon>Dikarya</taxon>
        <taxon>Basidiomycota</taxon>
        <taxon>Agaricomycotina</taxon>
        <taxon>Agaricomycetes</taxon>
        <taxon>Agaricomycetidae</taxon>
        <taxon>Agaricales</taxon>
        <taxon>Marasmiineae</taxon>
        <taxon>Physalacriaceae</taxon>
        <taxon>Armillaria</taxon>
    </lineage>
</organism>
<name>A0AA39JKR1_9AGAR</name>
<feature type="region of interest" description="Disordered" evidence="1">
    <location>
        <begin position="178"/>
        <end position="204"/>
    </location>
</feature>